<reference evidence="2" key="1">
    <citation type="journal article" date="2018" name="Nat. Plants">
        <title>Whole-genome landscape of Medicago truncatula symbiotic genes.</title>
        <authorList>
            <person name="Pecrix Y."/>
            <person name="Staton S.E."/>
            <person name="Sallet E."/>
            <person name="Lelandais-Briere C."/>
            <person name="Moreau S."/>
            <person name="Carrere S."/>
            <person name="Blein T."/>
            <person name="Jardinaud M.F."/>
            <person name="Latrasse D."/>
            <person name="Zouine M."/>
            <person name="Zahm M."/>
            <person name="Kreplak J."/>
            <person name="Mayjonade B."/>
            <person name="Satge C."/>
            <person name="Perez M."/>
            <person name="Cauet S."/>
            <person name="Marande W."/>
            <person name="Chantry-Darmon C."/>
            <person name="Lopez-Roques C."/>
            <person name="Bouchez O."/>
            <person name="Berard A."/>
            <person name="Debelle F."/>
            <person name="Munos S."/>
            <person name="Bendahmane A."/>
            <person name="Berges H."/>
            <person name="Niebel A."/>
            <person name="Buitink J."/>
            <person name="Frugier F."/>
            <person name="Benhamed M."/>
            <person name="Crespi M."/>
            <person name="Gouzy J."/>
            <person name="Gamas P."/>
        </authorList>
    </citation>
    <scope>NUCLEOTIDE SEQUENCE [LARGE SCALE GENOMIC DNA]</scope>
    <source>
        <strain evidence="2">cv. Jemalong A17</strain>
    </source>
</reference>
<comment type="caution">
    <text evidence="1">The sequence shown here is derived from an EMBL/GenBank/DDBJ whole genome shotgun (WGS) entry which is preliminary data.</text>
</comment>
<gene>
    <name evidence="1" type="ORF">MtrunA17_Chr8g0340531</name>
</gene>
<accession>A0A396GK39</accession>
<dbReference type="Gramene" id="rna45125">
    <property type="protein sequence ID" value="RHN39127.1"/>
    <property type="gene ID" value="gene45125"/>
</dbReference>
<dbReference type="AlphaFoldDB" id="A0A396GK39"/>
<sequence>MGMLSINVLLSGCPILETLENHFWVKDYDKICLPPTLKTLKIIVDIDDGVASFMLNELVFYYINSTKTTLNDVGNLQYVAKASLDIFRSLDYSDDLDFTSLLNLLTALSGIKHLALSCSTTKVRFYYDGLIYRYSTKL</sequence>
<organism evidence="1 2">
    <name type="scientific">Medicago truncatula</name>
    <name type="common">Barrel medic</name>
    <name type="synonym">Medicago tribuloides</name>
    <dbReference type="NCBI Taxonomy" id="3880"/>
    <lineage>
        <taxon>Eukaryota</taxon>
        <taxon>Viridiplantae</taxon>
        <taxon>Streptophyta</taxon>
        <taxon>Embryophyta</taxon>
        <taxon>Tracheophyta</taxon>
        <taxon>Spermatophyta</taxon>
        <taxon>Magnoliopsida</taxon>
        <taxon>eudicotyledons</taxon>
        <taxon>Gunneridae</taxon>
        <taxon>Pentapetalae</taxon>
        <taxon>rosids</taxon>
        <taxon>fabids</taxon>
        <taxon>Fabales</taxon>
        <taxon>Fabaceae</taxon>
        <taxon>Papilionoideae</taxon>
        <taxon>50 kb inversion clade</taxon>
        <taxon>NPAAA clade</taxon>
        <taxon>Hologalegina</taxon>
        <taxon>IRL clade</taxon>
        <taxon>Trifolieae</taxon>
        <taxon>Medicago</taxon>
    </lineage>
</organism>
<evidence type="ECO:0000313" key="2">
    <source>
        <dbReference type="Proteomes" id="UP000265566"/>
    </source>
</evidence>
<evidence type="ECO:0000313" key="1">
    <source>
        <dbReference type="EMBL" id="RHN39127.1"/>
    </source>
</evidence>
<dbReference type="EMBL" id="PSQE01000008">
    <property type="protein sequence ID" value="RHN39127.1"/>
    <property type="molecule type" value="Genomic_DNA"/>
</dbReference>
<dbReference type="Proteomes" id="UP000265566">
    <property type="component" value="Chromosome 8"/>
</dbReference>
<protein>
    <submittedName>
        <fullName evidence="1">Uncharacterized protein</fullName>
    </submittedName>
</protein>
<name>A0A396GK39_MEDTR</name>
<proteinExistence type="predicted"/>